<keyword evidence="3" id="KW-1185">Reference proteome</keyword>
<dbReference type="Gene3D" id="3.40.30.10">
    <property type="entry name" value="Glutaredoxin"/>
    <property type="match status" value="1"/>
</dbReference>
<reference evidence="3" key="3">
    <citation type="submission" date="2018-05" db="EMBL/GenBank/DDBJ databases">
        <authorList>
            <person name="Lu D."/>
        </authorList>
    </citation>
    <scope>NUCLEOTIDE SEQUENCE [LARGE SCALE GENOMIC DNA]</scope>
    <source>
        <strain evidence="3">ZY111</strain>
    </source>
</reference>
<dbReference type="InterPro" id="IPR047262">
    <property type="entry name" value="PRX-like1"/>
</dbReference>
<dbReference type="OrthoDB" id="9809746at2"/>
<name>A0A2U2X4R6_9FLAO</name>
<evidence type="ECO:0000259" key="1">
    <source>
        <dbReference type="PROSITE" id="PS51352"/>
    </source>
</evidence>
<dbReference type="Pfam" id="PF00578">
    <property type="entry name" value="AhpC-TSA"/>
    <property type="match status" value="1"/>
</dbReference>
<dbReference type="PROSITE" id="PS51352">
    <property type="entry name" value="THIOREDOXIN_2"/>
    <property type="match status" value="1"/>
</dbReference>
<evidence type="ECO:0000313" key="2">
    <source>
        <dbReference type="EMBL" id="PWH82775.1"/>
    </source>
</evidence>
<reference evidence="3" key="1">
    <citation type="submission" date="2018-05" db="EMBL/GenBank/DDBJ databases">
        <title>Algibacter marinivivus sp. nov., isolated from sample around a algae.</title>
        <authorList>
            <person name="Lu D."/>
        </authorList>
    </citation>
    <scope>NUCLEOTIDE SEQUENCE [LARGE SCALE GENOMIC DNA]</scope>
    <source>
        <strain evidence="3">ZY111</strain>
    </source>
</reference>
<sequence length="186" mass="20613">MARTPSNMLPLGTTAPDFSLLDTVSDAVLKLNDIKGEKGTVIMFICNHCPFVIHVNPELVSIANLYTSKGLSFIAISSNDAVNYPQDSPEKMKLHAESENYPFPYLYDETQDVAKAYDAACTPDFYVFDKDLKLTYRGQLDNSRPGNGIPITGKDMRHAIDCLLEGKDNTQTQKPSIGCNIKWKSS</sequence>
<dbReference type="Proteomes" id="UP000245375">
    <property type="component" value="Unassembled WGS sequence"/>
</dbReference>
<dbReference type="SUPFAM" id="SSF52833">
    <property type="entry name" value="Thioredoxin-like"/>
    <property type="match status" value="1"/>
</dbReference>
<dbReference type="InterPro" id="IPR036249">
    <property type="entry name" value="Thioredoxin-like_sf"/>
</dbReference>
<organism evidence="2 3">
    <name type="scientific">Algibacter marinivivus</name>
    <dbReference type="NCBI Taxonomy" id="2100723"/>
    <lineage>
        <taxon>Bacteria</taxon>
        <taxon>Pseudomonadati</taxon>
        <taxon>Bacteroidota</taxon>
        <taxon>Flavobacteriia</taxon>
        <taxon>Flavobacteriales</taxon>
        <taxon>Flavobacteriaceae</taxon>
        <taxon>Algibacter</taxon>
    </lineage>
</organism>
<reference evidence="2 3" key="2">
    <citation type="submission" date="2018-05" db="EMBL/GenBank/DDBJ databases">
        <title>Algibacter marinivivus sp. nov., isolated from sample around a algae.</title>
        <authorList>
            <person name="Zhong X."/>
        </authorList>
    </citation>
    <scope>NUCLEOTIDE SEQUENCE [LARGE SCALE GENOMIC DNA]</scope>
    <source>
        <strain evidence="2 3">ZY111</strain>
    </source>
</reference>
<dbReference type="CDD" id="cd02969">
    <property type="entry name" value="PRX_like1"/>
    <property type="match status" value="1"/>
</dbReference>
<proteinExistence type="predicted"/>
<dbReference type="PANTHER" id="PTHR43640:SF1">
    <property type="entry name" value="THIOREDOXIN-DEPENDENT PEROXIREDOXIN"/>
    <property type="match status" value="1"/>
</dbReference>
<gene>
    <name evidence="2" type="ORF">DIS18_11120</name>
</gene>
<comment type="caution">
    <text evidence="2">The sequence shown here is derived from an EMBL/GenBank/DDBJ whole genome shotgun (WGS) entry which is preliminary data.</text>
</comment>
<protein>
    <submittedName>
        <fullName evidence="2">Thioredoxin family protein</fullName>
    </submittedName>
</protein>
<dbReference type="InterPro" id="IPR013766">
    <property type="entry name" value="Thioredoxin_domain"/>
</dbReference>
<dbReference type="AlphaFoldDB" id="A0A2U2X4R6"/>
<dbReference type="InterPro" id="IPR000866">
    <property type="entry name" value="AhpC/TSA"/>
</dbReference>
<accession>A0A2U2X4R6</accession>
<dbReference type="PANTHER" id="PTHR43640">
    <property type="entry name" value="OS07G0260300 PROTEIN"/>
    <property type="match status" value="1"/>
</dbReference>
<feature type="domain" description="Thioredoxin" evidence="1">
    <location>
        <begin position="9"/>
        <end position="165"/>
    </location>
</feature>
<dbReference type="GO" id="GO:0016491">
    <property type="term" value="F:oxidoreductase activity"/>
    <property type="evidence" value="ECO:0007669"/>
    <property type="project" value="InterPro"/>
</dbReference>
<dbReference type="RefSeq" id="WP_109353130.1">
    <property type="nucleotide sequence ID" value="NZ_QFRI01000002.1"/>
</dbReference>
<evidence type="ECO:0000313" key="3">
    <source>
        <dbReference type="Proteomes" id="UP000245375"/>
    </source>
</evidence>
<dbReference type="GO" id="GO:0016209">
    <property type="term" value="F:antioxidant activity"/>
    <property type="evidence" value="ECO:0007669"/>
    <property type="project" value="InterPro"/>
</dbReference>
<dbReference type="EMBL" id="QFRI01000002">
    <property type="protein sequence ID" value="PWH82775.1"/>
    <property type="molecule type" value="Genomic_DNA"/>
</dbReference>